<name>A0A1H6UPM1_9DEIO</name>
<feature type="region of interest" description="Disordered" evidence="1">
    <location>
        <begin position="324"/>
        <end position="356"/>
    </location>
</feature>
<dbReference type="EMBL" id="FNZA01000002">
    <property type="protein sequence ID" value="SEI89822.1"/>
    <property type="molecule type" value="Genomic_DNA"/>
</dbReference>
<dbReference type="InterPro" id="IPR003140">
    <property type="entry name" value="PLipase/COase/thioEstase"/>
</dbReference>
<dbReference type="AlphaFoldDB" id="A0A1H6UPM1"/>
<dbReference type="InterPro" id="IPR052537">
    <property type="entry name" value="Extradiol_RC_dioxygenase"/>
</dbReference>
<dbReference type="CDD" id="cd08347">
    <property type="entry name" value="PcpA_C_like"/>
    <property type="match status" value="1"/>
</dbReference>
<dbReference type="InterPro" id="IPR029058">
    <property type="entry name" value="AB_hydrolase_fold"/>
</dbReference>
<accession>A0A1H6UPM1</accession>
<evidence type="ECO:0000313" key="4">
    <source>
        <dbReference type="Proteomes" id="UP000199223"/>
    </source>
</evidence>
<feature type="domain" description="VOC" evidence="2">
    <location>
        <begin position="152"/>
        <end position="275"/>
    </location>
</feature>
<dbReference type="Gene3D" id="3.40.50.1820">
    <property type="entry name" value="alpha/beta hydrolase"/>
    <property type="match status" value="1"/>
</dbReference>
<dbReference type="STRING" id="856736.SAMN04488058_102166"/>
<dbReference type="Pfam" id="PF02230">
    <property type="entry name" value="Abhydrolase_2"/>
    <property type="match status" value="1"/>
</dbReference>
<proteinExistence type="predicted"/>
<evidence type="ECO:0000313" key="3">
    <source>
        <dbReference type="EMBL" id="SEI89822.1"/>
    </source>
</evidence>
<dbReference type="RefSeq" id="WP_092263414.1">
    <property type="nucleotide sequence ID" value="NZ_FNZA01000002.1"/>
</dbReference>
<gene>
    <name evidence="3" type="ORF">SAMN04488058_102166</name>
</gene>
<dbReference type="InterPro" id="IPR029068">
    <property type="entry name" value="Glyas_Bleomycin-R_OHBP_Dase"/>
</dbReference>
<evidence type="ECO:0000256" key="1">
    <source>
        <dbReference type="SAM" id="MobiDB-lite"/>
    </source>
</evidence>
<dbReference type="SUPFAM" id="SSF53474">
    <property type="entry name" value="alpha/beta-Hydrolases"/>
    <property type="match status" value="1"/>
</dbReference>
<dbReference type="SUPFAM" id="SSF54593">
    <property type="entry name" value="Glyoxalase/Bleomycin resistance protein/Dihydroxybiphenyl dioxygenase"/>
    <property type="match status" value="1"/>
</dbReference>
<sequence>MKAVQGLHHLTVMASDPQRNVDFYTDLLGQRMVKVTVNFDDPGTYHLYYGDETGAPGTIMTFFPWPGAARGERGNGEIVACAYAVRPPSLGYWKERLRANGTPFQEGRRFGSPTLSFEDPDGLIIELIAEEGADVPRFWPRSPVPREHALRGFHSVTGWVESAESPRRLLVEHLGFQKVGQEETPDGLRLRFRGDSDGVGLYVDLVERPGQPAGQFSAGSVHHVALRTRDDSEQAEYLEYLSAQGYGVTPVQDRQYFHSIYFRDPSGILFEIATDAPGFPADEEMDELGKHLKLPAWYEPKRAAIEARLRPIVNREYGVTIGGGGSGAGPGSTAQAQARPLRVSGPHQGQPVYAAGRPPSEARVAAVLIHGRGGSAQDILGLGQQFNLSAFTYVAPQAAGQTWYPQSFLRPLEQNEPGLSSGLQQIDDLLNELEAQGIPREHVVLGGFSQGACLALEYVARHARRYGAVFGFSGGLIGPDGTPRDYAGSLEGTPVFLGCSDQDAHIPLARVEESAEVLARLGAQVDKRIYPGMGHTINADEIAAVQALMQALAGQSV</sequence>
<dbReference type="Pfam" id="PF00903">
    <property type="entry name" value="Glyoxalase"/>
    <property type="match status" value="2"/>
</dbReference>
<keyword evidence="4" id="KW-1185">Reference proteome</keyword>
<dbReference type="Proteomes" id="UP000199223">
    <property type="component" value="Unassembled WGS sequence"/>
</dbReference>
<dbReference type="PROSITE" id="PS51819">
    <property type="entry name" value="VOC"/>
    <property type="match status" value="2"/>
</dbReference>
<protein>
    <submittedName>
        <fullName evidence="3">Glyoxalase family protein</fullName>
    </submittedName>
</protein>
<dbReference type="InterPro" id="IPR004360">
    <property type="entry name" value="Glyas_Fos-R_dOase_dom"/>
</dbReference>
<evidence type="ECO:0000259" key="2">
    <source>
        <dbReference type="PROSITE" id="PS51819"/>
    </source>
</evidence>
<dbReference type="Gene3D" id="3.10.180.10">
    <property type="entry name" value="2,3-Dihydroxybiphenyl 1,2-Dioxygenase, domain 1"/>
    <property type="match status" value="2"/>
</dbReference>
<dbReference type="PANTHER" id="PTHR36110">
    <property type="entry name" value="RING-CLEAVING DIOXYGENASE MHQE-RELATED"/>
    <property type="match status" value="1"/>
</dbReference>
<dbReference type="InterPro" id="IPR037523">
    <property type="entry name" value="VOC_core"/>
</dbReference>
<dbReference type="OrthoDB" id="9785698at2"/>
<reference evidence="4" key="1">
    <citation type="submission" date="2016-10" db="EMBL/GenBank/DDBJ databases">
        <authorList>
            <person name="Varghese N."/>
            <person name="Submissions S."/>
        </authorList>
    </citation>
    <scope>NUCLEOTIDE SEQUENCE [LARGE SCALE GENOMIC DNA]</scope>
    <source>
        <strain evidence="4">CGMCC 1.10218</strain>
    </source>
</reference>
<feature type="domain" description="VOC" evidence="2">
    <location>
        <begin position="6"/>
        <end position="130"/>
    </location>
</feature>
<dbReference type="GO" id="GO:0016787">
    <property type="term" value="F:hydrolase activity"/>
    <property type="evidence" value="ECO:0007669"/>
    <property type="project" value="InterPro"/>
</dbReference>
<dbReference type="PANTHER" id="PTHR36110:SF2">
    <property type="entry name" value="RING-CLEAVING DIOXYGENASE MHQE-RELATED"/>
    <property type="match status" value="1"/>
</dbReference>
<organism evidence="3 4">
    <name type="scientific">Deinococcus reticulitermitis</name>
    <dbReference type="NCBI Taxonomy" id="856736"/>
    <lineage>
        <taxon>Bacteria</taxon>
        <taxon>Thermotogati</taxon>
        <taxon>Deinococcota</taxon>
        <taxon>Deinococci</taxon>
        <taxon>Deinococcales</taxon>
        <taxon>Deinococcaceae</taxon>
        <taxon>Deinococcus</taxon>
    </lineage>
</organism>